<evidence type="ECO:0000256" key="5">
    <source>
        <dbReference type="ARBA" id="ARBA00038359"/>
    </source>
</evidence>
<dbReference type="OrthoDB" id="5417844at2759"/>
<evidence type="ECO:0000259" key="8">
    <source>
        <dbReference type="Pfam" id="PF20684"/>
    </source>
</evidence>
<keyword evidence="3 7" id="KW-1133">Transmembrane helix</keyword>
<proteinExistence type="inferred from homology"/>
<dbReference type="InterPro" id="IPR052337">
    <property type="entry name" value="SAT4-like"/>
</dbReference>
<organism evidence="9 10">
    <name type="scientific">Fusarium albosuccineum</name>
    <dbReference type="NCBI Taxonomy" id="1237068"/>
    <lineage>
        <taxon>Eukaryota</taxon>
        <taxon>Fungi</taxon>
        <taxon>Dikarya</taxon>
        <taxon>Ascomycota</taxon>
        <taxon>Pezizomycotina</taxon>
        <taxon>Sordariomycetes</taxon>
        <taxon>Hypocreomycetidae</taxon>
        <taxon>Hypocreales</taxon>
        <taxon>Nectriaceae</taxon>
        <taxon>Fusarium</taxon>
        <taxon>Fusarium decemcellulare species complex</taxon>
    </lineage>
</organism>
<evidence type="ECO:0000256" key="7">
    <source>
        <dbReference type="SAM" id="Phobius"/>
    </source>
</evidence>
<evidence type="ECO:0000256" key="4">
    <source>
        <dbReference type="ARBA" id="ARBA00023136"/>
    </source>
</evidence>
<accession>A0A8H4KXT5</accession>
<dbReference type="GO" id="GO:0016020">
    <property type="term" value="C:membrane"/>
    <property type="evidence" value="ECO:0007669"/>
    <property type="project" value="UniProtKB-SubCell"/>
</dbReference>
<evidence type="ECO:0000256" key="1">
    <source>
        <dbReference type="ARBA" id="ARBA00004141"/>
    </source>
</evidence>
<keyword evidence="2 7" id="KW-0812">Transmembrane</keyword>
<evidence type="ECO:0000256" key="2">
    <source>
        <dbReference type="ARBA" id="ARBA00022692"/>
    </source>
</evidence>
<reference evidence="9 10" key="1">
    <citation type="submission" date="2020-01" db="EMBL/GenBank/DDBJ databases">
        <title>Identification and distribution of gene clusters putatively required for synthesis of sphingolipid metabolism inhibitors in phylogenetically diverse species of the filamentous fungus Fusarium.</title>
        <authorList>
            <person name="Kim H.-S."/>
            <person name="Busman M."/>
            <person name="Brown D.W."/>
            <person name="Divon H."/>
            <person name="Uhlig S."/>
            <person name="Proctor R.H."/>
        </authorList>
    </citation>
    <scope>NUCLEOTIDE SEQUENCE [LARGE SCALE GENOMIC DNA]</scope>
    <source>
        <strain evidence="9 10">NRRL 20459</strain>
    </source>
</reference>
<feature type="transmembrane region" description="Helical" evidence="7">
    <location>
        <begin position="246"/>
        <end position="265"/>
    </location>
</feature>
<gene>
    <name evidence="9" type="ORF">FALBO_15030</name>
</gene>
<name>A0A8H4KXT5_9HYPO</name>
<dbReference type="Proteomes" id="UP000554235">
    <property type="component" value="Unassembled WGS sequence"/>
</dbReference>
<dbReference type="EMBL" id="JAADYS010002529">
    <property type="protein sequence ID" value="KAF4458246.1"/>
    <property type="molecule type" value="Genomic_DNA"/>
</dbReference>
<evidence type="ECO:0000313" key="10">
    <source>
        <dbReference type="Proteomes" id="UP000554235"/>
    </source>
</evidence>
<feature type="transmembrane region" description="Helical" evidence="7">
    <location>
        <begin position="92"/>
        <end position="114"/>
    </location>
</feature>
<evidence type="ECO:0000313" key="9">
    <source>
        <dbReference type="EMBL" id="KAF4458246.1"/>
    </source>
</evidence>
<dbReference type="PANTHER" id="PTHR33048">
    <property type="entry name" value="PTH11-LIKE INTEGRAL MEMBRANE PROTEIN (AFU_ORTHOLOGUE AFUA_5G11245)"/>
    <property type="match status" value="1"/>
</dbReference>
<keyword evidence="10" id="KW-1185">Reference proteome</keyword>
<evidence type="ECO:0000256" key="6">
    <source>
        <dbReference type="SAM" id="MobiDB-lite"/>
    </source>
</evidence>
<feature type="transmembrane region" description="Helical" evidence="7">
    <location>
        <begin position="204"/>
        <end position="226"/>
    </location>
</feature>
<dbReference type="PANTHER" id="PTHR33048:SF47">
    <property type="entry name" value="INTEGRAL MEMBRANE PROTEIN-RELATED"/>
    <property type="match status" value="1"/>
</dbReference>
<comment type="subcellular location">
    <subcellularLocation>
        <location evidence="1">Membrane</location>
        <topology evidence="1">Multi-pass membrane protein</topology>
    </subcellularLocation>
</comment>
<dbReference type="Pfam" id="PF20684">
    <property type="entry name" value="Fung_rhodopsin"/>
    <property type="match status" value="1"/>
</dbReference>
<feature type="region of interest" description="Disordered" evidence="6">
    <location>
        <begin position="302"/>
        <end position="324"/>
    </location>
</feature>
<protein>
    <submittedName>
        <fullName evidence="9">Integral membrane</fullName>
    </submittedName>
</protein>
<comment type="caution">
    <text evidence="9">The sequence shown here is derived from an EMBL/GenBank/DDBJ whole genome shotgun (WGS) entry which is preliminary data.</text>
</comment>
<dbReference type="InterPro" id="IPR049326">
    <property type="entry name" value="Rhodopsin_dom_fungi"/>
</dbReference>
<feature type="transmembrane region" description="Helical" evidence="7">
    <location>
        <begin position="126"/>
        <end position="149"/>
    </location>
</feature>
<sequence length="381" mass="43260">MAGFQTNAYVSAAVTWFAAVLALIARIAARRITKIKWWYDDYLCVSAFVFATAYSVCQIYWAKNFYLGQTLEPSMSEDYREYILLHARLMQFLMSLTYAFSIASSKLSILLFYWRIFKQSAIRIPIKVMIGITIAWIILRTFMLIFHCIPVQAYWDKSITDANCAINDTAYFFGTCLTHFVMDIVILALPIIEVFKLRLRLGQKLAITALFVIGFVVCLASTFVIVESIRYDSKTTQMPRDMAMNNIWGVVEINIAIVSGCFPLLRPIFRRILPSSFLSSAGSSHPISRTTHGIRLTTITRTNKEKEVDESSSTHQLADPEQGLPDFETVVIDGKDGIQTTISSHLPPSRESREHGMTGIYVRNDMVVEVEESKHTYAMAR</sequence>
<feature type="transmembrane region" description="Helical" evidence="7">
    <location>
        <begin position="169"/>
        <end position="192"/>
    </location>
</feature>
<evidence type="ECO:0000256" key="3">
    <source>
        <dbReference type="ARBA" id="ARBA00022989"/>
    </source>
</evidence>
<dbReference type="AlphaFoldDB" id="A0A8H4KXT5"/>
<feature type="transmembrane region" description="Helical" evidence="7">
    <location>
        <begin position="41"/>
        <end position="61"/>
    </location>
</feature>
<comment type="similarity">
    <text evidence="5">Belongs to the SAT4 family.</text>
</comment>
<feature type="transmembrane region" description="Helical" evidence="7">
    <location>
        <begin position="6"/>
        <end position="29"/>
    </location>
</feature>
<keyword evidence="4 7" id="KW-0472">Membrane</keyword>
<feature type="domain" description="Rhodopsin" evidence="8">
    <location>
        <begin position="25"/>
        <end position="271"/>
    </location>
</feature>